<dbReference type="InterPro" id="IPR016181">
    <property type="entry name" value="Acyl_CoA_acyltransferase"/>
</dbReference>
<dbReference type="InterPro" id="IPR054597">
    <property type="entry name" value="FeeM_cat"/>
</dbReference>
<dbReference type="EMBL" id="JBBUTF010000001">
    <property type="protein sequence ID" value="MEK8024380.1"/>
    <property type="molecule type" value="Genomic_DNA"/>
</dbReference>
<dbReference type="GO" id="GO:0016746">
    <property type="term" value="F:acyltransferase activity"/>
    <property type="evidence" value="ECO:0007669"/>
    <property type="project" value="UniProtKB-KW"/>
</dbReference>
<feature type="compositionally biased region" description="Low complexity" evidence="1">
    <location>
        <begin position="443"/>
        <end position="458"/>
    </location>
</feature>
<gene>
    <name evidence="4" type="ORF">AACH11_00160</name>
</gene>
<evidence type="ECO:0000259" key="3">
    <source>
        <dbReference type="Pfam" id="PF21926"/>
    </source>
</evidence>
<sequence length="467" mass="51984">MSKLLAALQRTLRQGLRRAVSRLPRARRHQLYRRLVRCEERLPAGLVLGIARTREELQSCFHLLHDAYVAEGYMAPDPSGMRVTAYHALPTTTTLYAKLDGTVVGTVSLIRQGALGLPCQTIYDLDRLGCQQGRVAEVSALAIDPAHRATGGRILFPLLKFMYAYCRRYFDTRHLVIAVNPKRIELYEAILLFDRAEGESIGAYAFAHGAPAVIASLDLDQAEVRYAQVYGHAPPSRNLHRYFTALEFGAIEWPARDWHTTNDPVMTPELMDHFFNRATRVFAGLEPRQAMLLRALYPQPEYEPVLPPMPVRGLRLPLRRQPRYTLRCPARLKLSSYGDTLEVPGELLNLAPHGALVAIDAVLPEGTQGWLDVELGPGRRAHVEVRAVRRRQTPAGTVYGLLVLTVDEAWRHCCLELAGLRTDESLDETPETFEPWPVGLPEDVGAAAAGTASAPSTDPIEREATPA</sequence>
<feature type="domain" description="PilZ" evidence="2">
    <location>
        <begin position="318"/>
        <end position="408"/>
    </location>
</feature>
<dbReference type="RefSeq" id="WP_341372168.1">
    <property type="nucleotide sequence ID" value="NZ_JBBUTF010000001.1"/>
</dbReference>
<keyword evidence="4" id="KW-0012">Acyltransferase</keyword>
<evidence type="ECO:0000256" key="1">
    <source>
        <dbReference type="SAM" id="MobiDB-lite"/>
    </source>
</evidence>
<protein>
    <submittedName>
        <fullName evidence="4">GNAT family N-acetyltransferase</fullName>
        <ecNumber evidence="4">2.3.1.-</ecNumber>
    </submittedName>
</protein>
<evidence type="ECO:0000313" key="4">
    <source>
        <dbReference type="EMBL" id="MEK8024380.1"/>
    </source>
</evidence>
<proteinExistence type="predicted"/>
<dbReference type="Pfam" id="PF07238">
    <property type="entry name" value="PilZ"/>
    <property type="match status" value="1"/>
</dbReference>
<dbReference type="SUPFAM" id="SSF141371">
    <property type="entry name" value="PilZ domain-like"/>
    <property type="match status" value="1"/>
</dbReference>
<comment type="caution">
    <text evidence="4">The sequence shown here is derived from an EMBL/GenBank/DDBJ whole genome shotgun (WGS) entry which is preliminary data.</text>
</comment>
<name>A0ABU9B6E1_9BURK</name>
<reference evidence="4 5" key="1">
    <citation type="submission" date="2024-04" db="EMBL/GenBank/DDBJ databases">
        <title>Novel species of the genus Ideonella isolated from streams.</title>
        <authorList>
            <person name="Lu H."/>
        </authorList>
    </citation>
    <scope>NUCLEOTIDE SEQUENCE [LARGE SCALE GENOMIC DNA]</scope>
    <source>
        <strain evidence="4 5">BYS139W</strain>
    </source>
</reference>
<dbReference type="Pfam" id="PF21926">
    <property type="entry name" value="FeeM"/>
    <property type="match status" value="1"/>
</dbReference>
<evidence type="ECO:0000259" key="2">
    <source>
        <dbReference type="Pfam" id="PF07238"/>
    </source>
</evidence>
<dbReference type="Gene3D" id="3.40.630.30">
    <property type="match status" value="1"/>
</dbReference>
<accession>A0ABU9B6E1</accession>
<evidence type="ECO:0000313" key="5">
    <source>
        <dbReference type="Proteomes" id="UP001368500"/>
    </source>
</evidence>
<dbReference type="EC" id="2.3.1.-" evidence="4"/>
<keyword evidence="4" id="KW-0808">Transferase</keyword>
<keyword evidence="5" id="KW-1185">Reference proteome</keyword>
<organism evidence="4 5">
    <name type="scientific">Pseudaquabacterium rugosum</name>
    <dbReference type="NCBI Taxonomy" id="2984194"/>
    <lineage>
        <taxon>Bacteria</taxon>
        <taxon>Pseudomonadati</taxon>
        <taxon>Pseudomonadota</taxon>
        <taxon>Betaproteobacteria</taxon>
        <taxon>Burkholderiales</taxon>
        <taxon>Sphaerotilaceae</taxon>
        <taxon>Pseudaquabacterium</taxon>
    </lineage>
</organism>
<dbReference type="InterPro" id="IPR009875">
    <property type="entry name" value="PilZ_domain"/>
</dbReference>
<feature type="region of interest" description="Disordered" evidence="1">
    <location>
        <begin position="425"/>
        <end position="467"/>
    </location>
</feature>
<dbReference type="SUPFAM" id="SSF55729">
    <property type="entry name" value="Acyl-CoA N-acyltransferases (Nat)"/>
    <property type="match status" value="1"/>
</dbReference>
<feature type="domain" description="N-acyl amino acid synthase FeeM catalytic core" evidence="3">
    <location>
        <begin position="60"/>
        <end position="218"/>
    </location>
</feature>
<dbReference type="Proteomes" id="UP001368500">
    <property type="component" value="Unassembled WGS sequence"/>
</dbReference>